<sequence length="141" mass="16427">MATFQWRLDKMEEDKEELQQIGGQALPSWLVLLSMAIDCLDRVILYCATHSQASEAKAGYISIDSLFVDRSMRIWMPSVDVAGRVGDLWRMKAHLYPRRVMDGLFGVDILDRRVRNNCANLLVKLHHYKMNQWFKAKKELL</sequence>
<dbReference type="CTD" id="6749795"/>
<dbReference type="GeneID" id="6749795"/>
<dbReference type="EMBL" id="DS985241">
    <property type="protein sequence ID" value="EDV29379.1"/>
    <property type="molecule type" value="Genomic_DNA"/>
</dbReference>
<dbReference type="HOGENOM" id="CLU_1827787_0_0_1"/>
<reference evidence="1 2" key="1">
    <citation type="journal article" date="2008" name="Nature">
        <title>The Trichoplax genome and the nature of placozoans.</title>
        <authorList>
            <person name="Srivastava M."/>
            <person name="Begovic E."/>
            <person name="Chapman J."/>
            <person name="Putnam N.H."/>
            <person name="Hellsten U."/>
            <person name="Kawashima T."/>
            <person name="Kuo A."/>
            <person name="Mitros T."/>
            <person name="Salamov A."/>
            <person name="Carpenter M.L."/>
            <person name="Signorovitch A.Y."/>
            <person name="Moreno M.A."/>
            <person name="Kamm K."/>
            <person name="Grimwood J."/>
            <person name="Schmutz J."/>
            <person name="Shapiro H."/>
            <person name="Grigoriev I.V."/>
            <person name="Buss L.W."/>
            <person name="Schierwater B."/>
            <person name="Dellaporta S.L."/>
            <person name="Rokhsar D.S."/>
        </authorList>
    </citation>
    <scope>NUCLEOTIDE SEQUENCE [LARGE SCALE GENOMIC DNA]</scope>
    <source>
        <strain evidence="1 2">Grell-BS-1999</strain>
    </source>
</reference>
<dbReference type="InParanoid" id="B3RK51"/>
<dbReference type="RefSeq" id="XP_002108581.1">
    <property type="nucleotide sequence ID" value="XM_002108545.1"/>
</dbReference>
<protein>
    <submittedName>
        <fullName evidence="1">Uncharacterized protein</fullName>
    </submittedName>
</protein>
<gene>
    <name evidence="1" type="ORF">TRIADDRAFT_51626</name>
</gene>
<proteinExistence type="predicted"/>
<dbReference type="AlphaFoldDB" id="B3RK51"/>
<name>B3RK51_TRIAD</name>
<evidence type="ECO:0000313" key="1">
    <source>
        <dbReference type="EMBL" id="EDV29379.1"/>
    </source>
</evidence>
<accession>B3RK51</accession>
<dbReference type="KEGG" id="tad:TRIADDRAFT_51626"/>
<organism evidence="1 2">
    <name type="scientific">Trichoplax adhaerens</name>
    <name type="common">Trichoplax reptans</name>
    <dbReference type="NCBI Taxonomy" id="10228"/>
    <lineage>
        <taxon>Eukaryota</taxon>
        <taxon>Metazoa</taxon>
        <taxon>Placozoa</taxon>
        <taxon>Uniplacotomia</taxon>
        <taxon>Trichoplacea</taxon>
        <taxon>Trichoplacidae</taxon>
        <taxon>Trichoplax</taxon>
    </lineage>
</organism>
<dbReference type="Proteomes" id="UP000009022">
    <property type="component" value="Unassembled WGS sequence"/>
</dbReference>
<evidence type="ECO:0000313" key="2">
    <source>
        <dbReference type="Proteomes" id="UP000009022"/>
    </source>
</evidence>
<keyword evidence="2" id="KW-1185">Reference proteome</keyword>